<gene>
    <name evidence="1" type="ORF">JTE90_021808</name>
</gene>
<dbReference type="EMBL" id="JAFNEN010000871">
    <property type="protein sequence ID" value="KAG8176517.1"/>
    <property type="molecule type" value="Genomic_DNA"/>
</dbReference>
<dbReference type="GO" id="GO:0034472">
    <property type="term" value="P:snRNA 3'-end processing"/>
    <property type="evidence" value="ECO:0007669"/>
    <property type="project" value="TreeGrafter"/>
</dbReference>
<accession>A0AAV6TWP5</accession>
<sequence length="448" mass="50596">MTTCYLHLCLVLSWLNDETDLVLRNSRVTLRGWPEGGFSKESLDKAFDQVETCPFQLLSHLNHLLSLPVQQLWPYAARFVGQLPRLLDHADSLQLLTKAKKVWWKLNAVFPRSLWVMTVNAFPQKEYRTARRLTLDDVILDPLHVLRCDKRIFRCPPFTEIILHMLQAFLAASRIHLLHHTLEHPILEKCGQMEGEKDRDDLRTALVAAQESAAVQILLECCLPTEEDDKSTGLLTNLREIQSLICSHLHQVFISEPSLAKLVHFQTYSSELLPVVVSSVPSLHICLDFLPELLSQADLDKQVFAIELASHLCSQYAIAKSLSVAKLCINVCNTLLGVLPSSHQSRLFLAALPALVRMCDAFPPLCEDVALLLCQLGRVCLSRICATSSVPPTHADLLLPFQDEKQKINMKKLENLIESLDADNELCYAVQKSFMDLCGTLTRDKTLY</sequence>
<dbReference type="AlphaFoldDB" id="A0AAV6TWP5"/>
<comment type="caution">
    <text evidence="1">The sequence shown here is derived from an EMBL/GenBank/DDBJ whole genome shotgun (WGS) entry which is preliminary data.</text>
</comment>
<name>A0AAV6TWP5_9ARAC</name>
<dbReference type="Proteomes" id="UP000827092">
    <property type="component" value="Unassembled WGS sequence"/>
</dbReference>
<dbReference type="GO" id="GO:0032039">
    <property type="term" value="C:integrator complex"/>
    <property type="evidence" value="ECO:0007669"/>
    <property type="project" value="InterPro"/>
</dbReference>
<protein>
    <submittedName>
        <fullName evidence="1">Uncharacterized protein</fullName>
    </submittedName>
</protein>
<proteinExistence type="predicted"/>
<dbReference type="Pfam" id="PF14750">
    <property type="entry name" value="INTS2"/>
    <property type="match status" value="1"/>
</dbReference>
<keyword evidence="2" id="KW-1185">Reference proteome</keyword>
<dbReference type="EMBL" id="JAFNEN010000871">
    <property type="protein sequence ID" value="KAG8176516.1"/>
    <property type="molecule type" value="Genomic_DNA"/>
</dbReference>
<organism evidence="1 2">
    <name type="scientific">Oedothorax gibbosus</name>
    <dbReference type="NCBI Taxonomy" id="931172"/>
    <lineage>
        <taxon>Eukaryota</taxon>
        <taxon>Metazoa</taxon>
        <taxon>Ecdysozoa</taxon>
        <taxon>Arthropoda</taxon>
        <taxon>Chelicerata</taxon>
        <taxon>Arachnida</taxon>
        <taxon>Araneae</taxon>
        <taxon>Araneomorphae</taxon>
        <taxon>Entelegynae</taxon>
        <taxon>Araneoidea</taxon>
        <taxon>Linyphiidae</taxon>
        <taxon>Erigoninae</taxon>
        <taxon>Oedothorax</taxon>
    </lineage>
</organism>
<dbReference type="InterPro" id="IPR029321">
    <property type="entry name" value="INTS2"/>
</dbReference>
<evidence type="ECO:0000313" key="2">
    <source>
        <dbReference type="Proteomes" id="UP000827092"/>
    </source>
</evidence>
<reference evidence="1 2" key="1">
    <citation type="journal article" date="2022" name="Nat. Ecol. Evol.">
        <title>A masculinizing supergene underlies an exaggerated male reproductive morph in a spider.</title>
        <authorList>
            <person name="Hendrickx F."/>
            <person name="De Corte Z."/>
            <person name="Sonet G."/>
            <person name="Van Belleghem S.M."/>
            <person name="Kostlbacher S."/>
            <person name="Vangestel C."/>
        </authorList>
    </citation>
    <scope>NUCLEOTIDE SEQUENCE [LARGE SCALE GENOMIC DNA]</scope>
    <source>
        <strain evidence="1">W744_W776</strain>
    </source>
</reference>
<evidence type="ECO:0000313" key="1">
    <source>
        <dbReference type="EMBL" id="KAG8176517.1"/>
    </source>
</evidence>
<dbReference type="PANTHER" id="PTHR28608">
    <property type="entry name" value="INTEGRATOR COMPLEX SUBUNIT 2"/>
    <property type="match status" value="1"/>
</dbReference>
<dbReference type="PANTHER" id="PTHR28608:SF1">
    <property type="entry name" value="INTEGRATOR COMPLEX SUBUNIT 2"/>
    <property type="match status" value="1"/>
</dbReference>